<name>X1KYG1_9ZZZZ</name>
<gene>
    <name evidence="3" type="ORF">S03H2_65469</name>
</gene>
<dbReference type="InterPro" id="IPR034683">
    <property type="entry name" value="IspD/TarI"/>
</dbReference>
<dbReference type="AlphaFoldDB" id="X1KYG1"/>
<comment type="caution">
    <text evidence="3">The sequence shown here is derived from an EMBL/GenBank/DDBJ whole genome shotgun (WGS) entry which is preliminary data.</text>
</comment>
<accession>X1KYG1</accession>
<dbReference type="Gene3D" id="3.90.550.10">
    <property type="entry name" value="Spore Coat Polysaccharide Biosynthesis Protein SpsA, Chain A"/>
    <property type="match status" value="1"/>
</dbReference>
<sequence>MRKNVTIILAGGEGKRFKSNIPKQFLKLSGKTVIE</sequence>
<evidence type="ECO:0000256" key="1">
    <source>
        <dbReference type="ARBA" id="ARBA00022679"/>
    </source>
</evidence>
<keyword evidence="1" id="KW-0808">Transferase</keyword>
<dbReference type="GO" id="GO:0070567">
    <property type="term" value="F:cytidylyltransferase activity"/>
    <property type="evidence" value="ECO:0007669"/>
    <property type="project" value="InterPro"/>
</dbReference>
<protein>
    <recommendedName>
        <fullName evidence="4">MobA-like NTP transferase domain-containing protein</fullName>
    </recommendedName>
</protein>
<feature type="non-terminal residue" evidence="3">
    <location>
        <position position="35"/>
    </location>
</feature>
<reference evidence="3" key="1">
    <citation type="journal article" date="2014" name="Front. Microbiol.">
        <title>High frequency of phylogenetically diverse reductive dehalogenase-homologous genes in deep subseafloor sedimentary metagenomes.</title>
        <authorList>
            <person name="Kawai M."/>
            <person name="Futagami T."/>
            <person name="Toyoda A."/>
            <person name="Takaki Y."/>
            <person name="Nishi S."/>
            <person name="Hori S."/>
            <person name="Arai W."/>
            <person name="Tsubouchi T."/>
            <person name="Morono Y."/>
            <person name="Uchiyama I."/>
            <person name="Ito T."/>
            <person name="Fujiyama A."/>
            <person name="Inagaki F."/>
            <person name="Takami H."/>
        </authorList>
    </citation>
    <scope>NUCLEOTIDE SEQUENCE</scope>
    <source>
        <strain evidence="3">Expedition CK06-06</strain>
    </source>
</reference>
<keyword evidence="2" id="KW-0548">Nucleotidyltransferase</keyword>
<dbReference type="SUPFAM" id="SSF53448">
    <property type="entry name" value="Nucleotide-diphospho-sugar transferases"/>
    <property type="match status" value="1"/>
</dbReference>
<evidence type="ECO:0000256" key="2">
    <source>
        <dbReference type="ARBA" id="ARBA00022695"/>
    </source>
</evidence>
<evidence type="ECO:0008006" key="4">
    <source>
        <dbReference type="Google" id="ProtNLM"/>
    </source>
</evidence>
<organism evidence="3">
    <name type="scientific">marine sediment metagenome</name>
    <dbReference type="NCBI Taxonomy" id="412755"/>
    <lineage>
        <taxon>unclassified sequences</taxon>
        <taxon>metagenomes</taxon>
        <taxon>ecological metagenomes</taxon>
    </lineage>
</organism>
<evidence type="ECO:0000313" key="3">
    <source>
        <dbReference type="EMBL" id="GAH86963.1"/>
    </source>
</evidence>
<proteinExistence type="predicted"/>
<dbReference type="EMBL" id="BARU01042629">
    <property type="protein sequence ID" value="GAH86963.1"/>
    <property type="molecule type" value="Genomic_DNA"/>
</dbReference>
<dbReference type="Pfam" id="PF01128">
    <property type="entry name" value="IspD"/>
    <property type="match status" value="1"/>
</dbReference>
<dbReference type="InterPro" id="IPR029044">
    <property type="entry name" value="Nucleotide-diphossugar_trans"/>
</dbReference>